<dbReference type="InterPro" id="IPR038153">
    <property type="entry name" value="EvaA-like_sf"/>
</dbReference>
<feature type="domain" description="dTDP-4-dehydro-6-deoxy-alpha-D-glucopyranose 2,3-dehydratase" evidence="1">
    <location>
        <begin position="269"/>
        <end position="465"/>
    </location>
</feature>
<dbReference type="EMBL" id="JBHMAG010000004">
    <property type="protein sequence ID" value="MFB9751039.1"/>
    <property type="molecule type" value="Genomic_DNA"/>
</dbReference>
<feature type="domain" description="dTDP-4-dehydro-6-deoxy-alpha-D-glucopyranose 2,3-dehydratase" evidence="1">
    <location>
        <begin position="23"/>
        <end position="223"/>
    </location>
</feature>
<dbReference type="RefSeq" id="WP_344905719.1">
    <property type="nucleotide sequence ID" value="NZ_BAAAYO010000002.1"/>
</dbReference>
<evidence type="ECO:0000313" key="2">
    <source>
        <dbReference type="EMBL" id="MFB9751039.1"/>
    </source>
</evidence>
<comment type="caution">
    <text evidence="2">The sequence shown here is derived from an EMBL/GenBank/DDBJ whole genome shotgun (WGS) entry which is preliminary data.</text>
</comment>
<accession>A0ABV5VRZ7</accession>
<reference evidence="2 3" key="1">
    <citation type="submission" date="2024-09" db="EMBL/GenBank/DDBJ databases">
        <authorList>
            <person name="Sun Q."/>
            <person name="Mori K."/>
        </authorList>
    </citation>
    <scope>NUCLEOTIDE SEQUENCE [LARGE SCALE GENOMIC DNA]</scope>
    <source>
        <strain evidence="2 3">JCM 12520</strain>
    </source>
</reference>
<dbReference type="InterPro" id="IPR005212">
    <property type="entry name" value="EvaA-like"/>
</dbReference>
<proteinExistence type="predicted"/>
<evidence type="ECO:0000259" key="1">
    <source>
        <dbReference type="Pfam" id="PF03559"/>
    </source>
</evidence>
<name>A0ABV5VRZ7_9BACL</name>
<dbReference type="Pfam" id="PF03559">
    <property type="entry name" value="Hexose_dehydrat"/>
    <property type="match status" value="2"/>
</dbReference>
<dbReference type="Proteomes" id="UP001589619">
    <property type="component" value="Unassembled WGS sequence"/>
</dbReference>
<organism evidence="2 3">
    <name type="scientific">Paenibacillus hodogayensis</name>
    <dbReference type="NCBI Taxonomy" id="279208"/>
    <lineage>
        <taxon>Bacteria</taxon>
        <taxon>Bacillati</taxon>
        <taxon>Bacillota</taxon>
        <taxon>Bacilli</taxon>
        <taxon>Bacillales</taxon>
        <taxon>Paenibacillaceae</taxon>
        <taxon>Paenibacillus</taxon>
    </lineage>
</organism>
<evidence type="ECO:0000313" key="3">
    <source>
        <dbReference type="Proteomes" id="UP001589619"/>
    </source>
</evidence>
<gene>
    <name evidence="2" type="ORF">ACFFNY_05585</name>
</gene>
<keyword evidence="3" id="KW-1185">Reference proteome</keyword>
<protein>
    <submittedName>
        <fullName evidence="2">NDP-hexose 2,3-dehydratase family protein</fullName>
    </submittedName>
</protein>
<sequence length="471" mass="54844">MEHFNLSFLRSMLSTEYIENTSKIRDDLERERLNCKFHYERIEFNKLKLWYKDSGGNLRHNTGKFFSIEGIKTSFKENNDIIYQPIINQPEHGVLGLILKEINGVVYCLVQFKIEPGNIGNVQISPSVQATKSNYTKVHNGKSVPYIEYFFEHPSVNIIYSQLQSEQGSKFYCKRNQNIIVQLKPGEDINLQQGYKWITFRQVTELLKFSNIINMDLRSIFSAVTFTEKPVSVNNFYEFIKKSGIAELGNSDFLFSSLNEDYAVHTLFEIRQWLQNKRDSHSLKTELVNLNNIFESNNWLENEVGIYSPLNPNFEVNYLEVFARDREVSTWSQPIVSDNNPKINGFLIKKINGVLHFLAKCCEEPGLFKGPEIGPTVHNSSSDDDLFISYFLQNNREGTVLYDQMLSEEGGRFFQTENRYMLVLTTEDVEIDNNDYMWMTLYQLKRLLEEECNINVEARTIISCVDFGESI</sequence>
<dbReference type="Gene3D" id="3.90.79.40">
    <property type="entry name" value="EvaA sugar 2,3-dehydratase subunit"/>
    <property type="match status" value="2"/>
</dbReference>